<dbReference type="RefSeq" id="WP_222824249.1">
    <property type="nucleotide sequence ID" value="NZ_JAHWXP010000002.1"/>
</dbReference>
<evidence type="ECO:0000256" key="5">
    <source>
        <dbReference type="SAM" id="Phobius"/>
    </source>
</evidence>
<comment type="subcellular location">
    <subcellularLocation>
        <location evidence="1">Membrane</location>
        <topology evidence="1">Multi-pass membrane protein</topology>
    </subcellularLocation>
</comment>
<name>A0ABS7PBY7_9SPHN</name>
<dbReference type="Proteomes" id="UP000759298">
    <property type="component" value="Unassembled WGS sequence"/>
</dbReference>
<reference evidence="6 7" key="1">
    <citation type="submission" date="2021-07" db="EMBL/GenBank/DDBJ databases">
        <title>Alteriqipengyuania abyssalis NZ-12B nov, sp.nov isolated from deep sea sponge in pacific ocean.</title>
        <authorList>
            <person name="Tareen S."/>
            <person name="Wink J."/>
        </authorList>
    </citation>
    <scope>NUCLEOTIDE SEQUENCE [LARGE SCALE GENOMIC DNA]</scope>
    <source>
        <strain evidence="6 7">NZ-12B</strain>
    </source>
</reference>
<evidence type="ECO:0000313" key="6">
    <source>
        <dbReference type="EMBL" id="MBY8336572.1"/>
    </source>
</evidence>
<gene>
    <name evidence="6" type="ORF">KYN89_05890</name>
</gene>
<protein>
    <submittedName>
        <fullName evidence="6">EI24 domain-containing protein</fullName>
    </submittedName>
</protein>
<dbReference type="InterPro" id="IPR059112">
    <property type="entry name" value="CysZ/EI24"/>
</dbReference>
<evidence type="ECO:0000256" key="1">
    <source>
        <dbReference type="ARBA" id="ARBA00004141"/>
    </source>
</evidence>
<feature type="transmembrane region" description="Helical" evidence="5">
    <location>
        <begin position="66"/>
        <end position="87"/>
    </location>
</feature>
<evidence type="ECO:0000313" key="7">
    <source>
        <dbReference type="Proteomes" id="UP000759298"/>
    </source>
</evidence>
<keyword evidence="3 5" id="KW-1133">Transmembrane helix</keyword>
<proteinExistence type="predicted"/>
<dbReference type="Pfam" id="PF07264">
    <property type="entry name" value="EI24"/>
    <property type="match status" value="1"/>
</dbReference>
<keyword evidence="4 5" id="KW-0472">Membrane</keyword>
<feature type="transmembrane region" description="Helical" evidence="5">
    <location>
        <begin position="20"/>
        <end position="46"/>
    </location>
</feature>
<keyword evidence="7" id="KW-1185">Reference proteome</keyword>
<keyword evidence="2 5" id="KW-0812">Transmembrane</keyword>
<organism evidence="6 7">
    <name type="scientific">Alteriqipengyuania abyssalis</name>
    <dbReference type="NCBI Taxonomy" id="2860200"/>
    <lineage>
        <taxon>Bacteria</taxon>
        <taxon>Pseudomonadati</taxon>
        <taxon>Pseudomonadota</taxon>
        <taxon>Alphaproteobacteria</taxon>
        <taxon>Sphingomonadales</taxon>
        <taxon>Erythrobacteraceae</taxon>
        <taxon>Alteriqipengyuania</taxon>
    </lineage>
</organism>
<evidence type="ECO:0000256" key="3">
    <source>
        <dbReference type="ARBA" id="ARBA00022989"/>
    </source>
</evidence>
<accession>A0ABS7PBY7</accession>
<feature type="transmembrane region" description="Helical" evidence="5">
    <location>
        <begin position="137"/>
        <end position="170"/>
    </location>
</feature>
<dbReference type="EMBL" id="JAHWXP010000002">
    <property type="protein sequence ID" value="MBY8336572.1"/>
    <property type="molecule type" value="Genomic_DNA"/>
</dbReference>
<sequence>MTSLPSSLARAFAQLADPRVLWLLIKSLLVTVLLFALLGVAVYFGLAWLLDRGLGALVDANLPPDVASALATIGTLLTVVLGGWLLFRVTALAAIQFFADDVVEAVEARYYPEALESARRIGFAESMWISLKGAVRVILVNLLILPLALVLLVTGFGTVVLFALVNAWLLGRELRDMAWLRHRKDSDEEPPIGRGTRFALGLIIAGMLTVPGLNFIAPIIGAAAATHLVQGRMRDA</sequence>
<evidence type="ECO:0000256" key="2">
    <source>
        <dbReference type="ARBA" id="ARBA00022692"/>
    </source>
</evidence>
<feature type="transmembrane region" description="Helical" evidence="5">
    <location>
        <begin position="198"/>
        <end position="224"/>
    </location>
</feature>
<comment type="caution">
    <text evidence="6">The sequence shown here is derived from an EMBL/GenBank/DDBJ whole genome shotgun (WGS) entry which is preliminary data.</text>
</comment>
<evidence type="ECO:0000256" key="4">
    <source>
        <dbReference type="ARBA" id="ARBA00023136"/>
    </source>
</evidence>